<organism evidence="1 2">
    <name type="scientific">Conchiformibius kuhniae</name>
    <dbReference type="NCBI Taxonomy" id="211502"/>
    <lineage>
        <taxon>Bacteria</taxon>
        <taxon>Pseudomonadati</taxon>
        <taxon>Pseudomonadota</taxon>
        <taxon>Betaproteobacteria</taxon>
        <taxon>Neisseriales</taxon>
        <taxon>Neisseriaceae</taxon>
        <taxon>Conchiformibius</taxon>
    </lineage>
</organism>
<reference evidence="1" key="2">
    <citation type="submission" date="2024-09" db="EMBL/GenBank/DDBJ databases">
        <authorList>
            <person name="Veyrier F.J."/>
        </authorList>
    </citation>
    <scope>NUCLEOTIDE SEQUENCE</scope>
    <source>
        <strain evidence="1">17694</strain>
    </source>
</reference>
<dbReference type="Gene3D" id="3.40.1230.10">
    <property type="entry name" value="MTH938-like"/>
    <property type="match status" value="1"/>
</dbReference>
<dbReference type="Pfam" id="PF04430">
    <property type="entry name" value="DUF498"/>
    <property type="match status" value="1"/>
</dbReference>
<dbReference type="Proteomes" id="UP000831534">
    <property type="component" value="Chromosome"/>
</dbReference>
<accession>A0A8T9MYY5</accession>
<reference evidence="1" key="1">
    <citation type="journal article" date="2022" name="Res Sq">
        <title>Evolution of multicellular longitudinally dividing oral cavity symbionts (Neisseriaceae).</title>
        <authorList>
            <person name="Nyongesa S."/>
            <person name="Weber P."/>
            <person name="Bernet E."/>
            <person name="Pullido F."/>
            <person name="Nieckarz M."/>
            <person name="Delaby M."/>
            <person name="Nieves C."/>
            <person name="Viehboeck T."/>
            <person name="Krause N."/>
            <person name="Rivera-Millot A."/>
            <person name="Nakamura A."/>
            <person name="Vischer N."/>
            <person name="VanNieuwenhze M."/>
            <person name="Brun Y."/>
            <person name="Cava F."/>
            <person name="Bulgheresi S."/>
            <person name="Veyrier F."/>
        </authorList>
    </citation>
    <scope>NUCLEOTIDE SEQUENCE</scope>
    <source>
        <strain evidence="1">17694</strain>
    </source>
</reference>
<dbReference type="InterPro" id="IPR036748">
    <property type="entry name" value="MTH938-like_sf"/>
</dbReference>
<dbReference type="AlphaFoldDB" id="A0A8T9MYY5"/>
<gene>
    <name evidence="1" type="ORF">LVJ77_04270</name>
</gene>
<dbReference type="EMBL" id="CP091521">
    <property type="protein sequence ID" value="UOP05402.1"/>
    <property type="molecule type" value="Genomic_DNA"/>
</dbReference>
<dbReference type="KEGG" id="ckh:LVJ77_04270"/>
<dbReference type="PANTHER" id="PTHR21192:SF2">
    <property type="entry name" value="NADH DEHYDROGENASE [UBIQUINONE] 1 ALPHA SUBCOMPLEX ASSEMBLY FACTOR 3"/>
    <property type="match status" value="1"/>
</dbReference>
<dbReference type="SUPFAM" id="SSF64076">
    <property type="entry name" value="MTH938-like"/>
    <property type="match status" value="1"/>
</dbReference>
<dbReference type="RefSeq" id="WP_027009387.1">
    <property type="nucleotide sequence ID" value="NZ_CP091521.1"/>
</dbReference>
<evidence type="ECO:0000313" key="1">
    <source>
        <dbReference type="EMBL" id="UOP05402.1"/>
    </source>
</evidence>
<evidence type="ECO:0000313" key="2">
    <source>
        <dbReference type="Proteomes" id="UP000831534"/>
    </source>
</evidence>
<dbReference type="PANTHER" id="PTHR21192">
    <property type="entry name" value="NUCLEAR PROTEIN E3-3"/>
    <property type="match status" value="1"/>
</dbReference>
<proteinExistence type="predicted"/>
<keyword evidence="2" id="KW-1185">Reference proteome</keyword>
<protein>
    <submittedName>
        <fullName evidence="1">Mth938-like domain-containing protein</fullName>
    </submittedName>
</protein>
<dbReference type="InterPro" id="IPR007523">
    <property type="entry name" value="NDUFAF3/AAMDC"/>
</dbReference>
<sequence length="119" mass="12417">MNIEEVCADVPVIDAITPEGLHIGGQCYRAVILGGGAVSAPAEAAWTDLTADSFRAAREAGAEVVLLGTGAKQHFLPAQIIAALAAQGIGIECMNTAAAARTFTLLQSEGRKVWAWLWL</sequence>
<name>A0A8T9MYY5_9NEIS</name>